<dbReference type="GO" id="GO:0051903">
    <property type="term" value="F:S-(hydroxymethyl)glutathione dehydrogenase [NAD(P)+] activity"/>
    <property type="evidence" value="ECO:0007669"/>
    <property type="project" value="TreeGrafter"/>
</dbReference>
<sequence length="382" mass="40933">MKIKGAVLREANKPLTIETLELEPPGEGEVLVKYVNTAFCHTDLHYMLGEMGELVPYPFVLGHETAGVVEEVGPKVTKVEKGDHVTATWMIPCGKCPQCQRGRGSICTGNLWTLSAGQLPSGATKMTDKNGELVFYHIFVSGFATHMVIPEDGAIVLPKELPLDQGCFMGCCVPTGWGSITKKAEILPGDSVVVFGMGGVGLNAVRAAALSNANPVIAVDIEGSKEAIAREFGATEFIDSSKEDPVERIRTETGGLPVEGLGFLGGGVDVVVEAIGDPGAYIQAYWCLAAGGKLVAPGIIPAGQEAPMQLTFLPLQEHSILGTLYGSISTDIDIPRYAHMAMTQDLKLDKLITKHFKLEEINDVAEAMKRREIIGRWVCDLD</sequence>
<proteinExistence type="inferred from homology"/>
<feature type="domain" description="Enoyl reductase (ER)" evidence="6">
    <location>
        <begin position="15"/>
        <end position="379"/>
    </location>
</feature>
<dbReference type="Gene3D" id="3.40.50.720">
    <property type="entry name" value="NAD(P)-binding Rossmann-like Domain"/>
    <property type="match status" value="1"/>
</dbReference>
<dbReference type="Gene3D" id="3.90.180.10">
    <property type="entry name" value="Medium-chain alcohol dehydrogenases, catalytic domain"/>
    <property type="match status" value="1"/>
</dbReference>
<dbReference type="SUPFAM" id="SSF51735">
    <property type="entry name" value="NAD(P)-binding Rossmann-fold domains"/>
    <property type="match status" value="1"/>
</dbReference>
<organism evidence="7 8">
    <name type="scientific">Candidatus Desulfacyla euxinica</name>
    <dbReference type="NCBI Taxonomy" id="2841693"/>
    <lineage>
        <taxon>Bacteria</taxon>
        <taxon>Deltaproteobacteria</taxon>
        <taxon>Candidatus Desulfacyla</taxon>
    </lineage>
</organism>
<dbReference type="Pfam" id="PF00107">
    <property type="entry name" value="ADH_zinc_N"/>
    <property type="match status" value="1"/>
</dbReference>
<dbReference type="InterPro" id="IPR020843">
    <property type="entry name" value="ER"/>
</dbReference>
<dbReference type="InterPro" id="IPR013149">
    <property type="entry name" value="ADH-like_C"/>
</dbReference>
<reference evidence="7 8" key="1">
    <citation type="submission" date="2020-08" db="EMBL/GenBank/DDBJ databases">
        <title>Bridging the membrane lipid divide: bacteria of the FCB group superphylum have the potential to synthesize archaeal ether lipids.</title>
        <authorList>
            <person name="Villanueva L."/>
            <person name="Von Meijenfeldt F.A.B."/>
            <person name="Westbye A.B."/>
            <person name="Yadav S."/>
            <person name="Hopmans E.C."/>
            <person name="Dutilh B.E."/>
            <person name="Sinninghe Damste J.S."/>
        </authorList>
    </citation>
    <scope>NUCLEOTIDE SEQUENCE [LARGE SCALE GENOMIC DNA]</scope>
    <source>
        <strain evidence="7">NIOZ-UU27</strain>
    </source>
</reference>
<evidence type="ECO:0000256" key="2">
    <source>
        <dbReference type="ARBA" id="ARBA00022833"/>
    </source>
</evidence>
<dbReference type="SUPFAM" id="SSF50129">
    <property type="entry name" value="GroES-like"/>
    <property type="match status" value="1"/>
</dbReference>
<dbReference type="PANTHER" id="PTHR43880:SF12">
    <property type="entry name" value="ALCOHOL DEHYDROGENASE CLASS-3"/>
    <property type="match status" value="1"/>
</dbReference>
<dbReference type="PANTHER" id="PTHR43880">
    <property type="entry name" value="ALCOHOL DEHYDROGENASE"/>
    <property type="match status" value="1"/>
</dbReference>
<comment type="caution">
    <text evidence="7">The sequence shown here is derived from an EMBL/GenBank/DDBJ whole genome shotgun (WGS) entry which is preliminary data.</text>
</comment>
<dbReference type="PROSITE" id="PS00059">
    <property type="entry name" value="ADH_ZINC"/>
    <property type="match status" value="1"/>
</dbReference>
<evidence type="ECO:0000256" key="4">
    <source>
        <dbReference type="ARBA" id="ARBA00023027"/>
    </source>
</evidence>
<dbReference type="EMBL" id="JACNJD010000232">
    <property type="protein sequence ID" value="MBC8177735.1"/>
    <property type="molecule type" value="Genomic_DNA"/>
</dbReference>
<keyword evidence="2 5" id="KW-0862">Zinc</keyword>
<dbReference type="Pfam" id="PF08240">
    <property type="entry name" value="ADH_N"/>
    <property type="match status" value="1"/>
</dbReference>
<dbReference type="InterPro" id="IPR002328">
    <property type="entry name" value="ADH_Zn_CS"/>
</dbReference>
<dbReference type="SMART" id="SM00829">
    <property type="entry name" value="PKS_ER"/>
    <property type="match status" value="1"/>
</dbReference>
<dbReference type="Proteomes" id="UP000650524">
    <property type="component" value="Unassembled WGS sequence"/>
</dbReference>
<name>A0A8J6MZY9_9DELT</name>
<dbReference type="GO" id="GO:0005829">
    <property type="term" value="C:cytosol"/>
    <property type="evidence" value="ECO:0007669"/>
    <property type="project" value="TreeGrafter"/>
</dbReference>
<protein>
    <submittedName>
        <fullName evidence="7">Alcohol dehydrogenase catalytic domain-containing protein</fullName>
    </submittedName>
</protein>
<evidence type="ECO:0000313" key="8">
    <source>
        <dbReference type="Proteomes" id="UP000650524"/>
    </source>
</evidence>
<dbReference type="InterPro" id="IPR013154">
    <property type="entry name" value="ADH-like_N"/>
</dbReference>
<dbReference type="AlphaFoldDB" id="A0A8J6MZY9"/>
<evidence type="ECO:0000256" key="3">
    <source>
        <dbReference type="ARBA" id="ARBA00023002"/>
    </source>
</evidence>
<dbReference type="InterPro" id="IPR036291">
    <property type="entry name" value="NAD(P)-bd_dom_sf"/>
</dbReference>
<keyword evidence="4" id="KW-0520">NAD</keyword>
<gene>
    <name evidence="7" type="ORF">H8E19_10055</name>
</gene>
<evidence type="ECO:0000256" key="1">
    <source>
        <dbReference type="ARBA" id="ARBA00022723"/>
    </source>
</evidence>
<evidence type="ECO:0000259" key="6">
    <source>
        <dbReference type="SMART" id="SM00829"/>
    </source>
</evidence>
<comment type="cofactor">
    <cofactor evidence="5">
        <name>Zn(2+)</name>
        <dbReference type="ChEBI" id="CHEBI:29105"/>
    </cofactor>
</comment>
<accession>A0A8J6MZY9</accession>
<keyword evidence="3" id="KW-0560">Oxidoreductase</keyword>
<evidence type="ECO:0000313" key="7">
    <source>
        <dbReference type="EMBL" id="MBC8177735.1"/>
    </source>
</evidence>
<comment type="similarity">
    <text evidence="5">Belongs to the zinc-containing alcohol dehydrogenase family.</text>
</comment>
<dbReference type="InterPro" id="IPR011032">
    <property type="entry name" value="GroES-like_sf"/>
</dbReference>
<keyword evidence="1 5" id="KW-0479">Metal-binding</keyword>
<dbReference type="GO" id="GO:0046294">
    <property type="term" value="P:formaldehyde catabolic process"/>
    <property type="evidence" value="ECO:0007669"/>
    <property type="project" value="TreeGrafter"/>
</dbReference>
<evidence type="ECO:0000256" key="5">
    <source>
        <dbReference type="RuleBase" id="RU361277"/>
    </source>
</evidence>
<dbReference type="GO" id="GO:0008270">
    <property type="term" value="F:zinc ion binding"/>
    <property type="evidence" value="ECO:0007669"/>
    <property type="project" value="InterPro"/>
</dbReference>